<accession>A0AA39X7S1</accession>
<evidence type="ECO:0000256" key="1">
    <source>
        <dbReference type="SAM" id="MobiDB-lite"/>
    </source>
</evidence>
<organism evidence="2 3">
    <name type="scientific">Bombardia bombarda</name>
    <dbReference type="NCBI Taxonomy" id="252184"/>
    <lineage>
        <taxon>Eukaryota</taxon>
        <taxon>Fungi</taxon>
        <taxon>Dikarya</taxon>
        <taxon>Ascomycota</taxon>
        <taxon>Pezizomycotina</taxon>
        <taxon>Sordariomycetes</taxon>
        <taxon>Sordariomycetidae</taxon>
        <taxon>Sordariales</taxon>
        <taxon>Lasiosphaeriaceae</taxon>
        <taxon>Bombardia</taxon>
    </lineage>
</organism>
<dbReference type="AlphaFoldDB" id="A0AA39X7S1"/>
<sequence length="244" mass="27313">MLRGSYLPQTNTWKPRLRTMEGTRPRSLFTSSPYFLHGMRNPGERPMSGPVEKKEGSCKSRRRRFVLLAFTSNPRWVVRGKVRCISLHTTHAPRHSHGIAPQHKDRRQAPPFCFQQSGWLQQVIRAIIGISVSRPVLLAIWSLGFSPMAAVWSHSSCINCISISGAPPNLGIHPACPSPFEARHTGGNREETLRKSDSTPAFPTPKGKSLRRMQQQASKQETASREEQSRASSSRNSDADASHR</sequence>
<keyword evidence="3" id="KW-1185">Reference proteome</keyword>
<proteinExistence type="predicted"/>
<dbReference type="Proteomes" id="UP001174934">
    <property type="component" value="Unassembled WGS sequence"/>
</dbReference>
<protein>
    <submittedName>
        <fullName evidence="2">Uncharacterized protein</fullName>
    </submittedName>
</protein>
<comment type="caution">
    <text evidence="2">The sequence shown here is derived from an EMBL/GenBank/DDBJ whole genome shotgun (WGS) entry which is preliminary data.</text>
</comment>
<gene>
    <name evidence="2" type="ORF">B0T17DRAFT_505504</name>
</gene>
<evidence type="ECO:0000313" key="2">
    <source>
        <dbReference type="EMBL" id="KAK0628891.1"/>
    </source>
</evidence>
<feature type="compositionally biased region" description="Polar residues" evidence="1">
    <location>
        <begin position="212"/>
        <end position="221"/>
    </location>
</feature>
<feature type="region of interest" description="Disordered" evidence="1">
    <location>
        <begin position="181"/>
        <end position="244"/>
    </location>
</feature>
<reference evidence="2" key="1">
    <citation type="submission" date="2023-06" db="EMBL/GenBank/DDBJ databases">
        <title>Genome-scale phylogeny and comparative genomics of the fungal order Sordariales.</title>
        <authorList>
            <consortium name="Lawrence Berkeley National Laboratory"/>
            <person name="Hensen N."/>
            <person name="Bonometti L."/>
            <person name="Westerberg I."/>
            <person name="Brannstrom I.O."/>
            <person name="Guillou S."/>
            <person name="Cros-Aarteil S."/>
            <person name="Calhoun S."/>
            <person name="Haridas S."/>
            <person name="Kuo A."/>
            <person name="Mondo S."/>
            <person name="Pangilinan J."/>
            <person name="Riley R."/>
            <person name="LaButti K."/>
            <person name="Andreopoulos B."/>
            <person name="Lipzen A."/>
            <person name="Chen C."/>
            <person name="Yanf M."/>
            <person name="Daum C."/>
            <person name="Ng V."/>
            <person name="Clum A."/>
            <person name="Steindorff A."/>
            <person name="Ohm R."/>
            <person name="Martin F."/>
            <person name="Silar P."/>
            <person name="Natvig D."/>
            <person name="Lalanne C."/>
            <person name="Gautier V."/>
            <person name="Ament-velasquez S.L."/>
            <person name="Kruys A."/>
            <person name="Hutchinson M.I."/>
            <person name="Powell A.J."/>
            <person name="Barry K."/>
            <person name="Miller A.N."/>
            <person name="Grigoriev I.V."/>
            <person name="Debuchy R."/>
            <person name="Gladieux P."/>
            <person name="Thoren M.H."/>
            <person name="Johannesson H."/>
        </authorList>
    </citation>
    <scope>NUCLEOTIDE SEQUENCE</scope>
    <source>
        <strain evidence="2">SMH3391-2</strain>
    </source>
</reference>
<name>A0AA39X7S1_9PEZI</name>
<dbReference type="EMBL" id="JAULSR010000002">
    <property type="protein sequence ID" value="KAK0628891.1"/>
    <property type="molecule type" value="Genomic_DNA"/>
</dbReference>
<evidence type="ECO:0000313" key="3">
    <source>
        <dbReference type="Proteomes" id="UP001174934"/>
    </source>
</evidence>
<feature type="compositionally biased region" description="Basic and acidic residues" evidence="1">
    <location>
        <begin position="181"/>
        <end position="197"/>
    </location>
</feature>